<dbReference type="GO" id="GO:0009636">
    <property type="term" value="P:response to toxic substance"/>
    <property type="evidence" value="ECO:0007669"/>
    <property type="project" value="UniProtKB-KW"/>
</dbReference>
<dbReference type="AlphaFoldDB" id="A0ABD3LVT8"/>
<dbReference type="InterPro" id="IPR040079">
    <property type="entry name" value="Glutathione_S-Trfase"/>
</dbReference>
<dbReference type="Gene3D" id="1.20.1050.10">
    <property type="match status" value="1"/>
</dbReference>
<evidence type="ECO:0000256" key="1">
    <source>
        <dbReference type="ARBA" id="ARBA00012452"/>
    </source>
</evidence>
<dbReference type="InterPro" id="IPR004045">
    <property type="entry name" value="Glutathione_S-Trfase_N"/>
</dbReference>
<dbReference type="FunFam" id="1.20.1050.10:FF:000041">
    <property type="entry name" value="Lambda class glutathione S-transferase"/>
    <property type="match status" value="1"/>
</dbReference>
<dbReference type="CDD" id="cd03203">
    <property type="entry name" value="GST_C_Lambda"/>
    <property type="match status" value="1"/>
</dbReference>
<evidence type="ECO:0000256" key="2">
    <source>
        <dbReference type="ARBA" id="ARBA00022575"/>
    </source>
</evidence>
<evidence type="ECO:0000259" key="5">
    <source>
        <dbReference type="PROSITE" id="PS50404"/>
    </source>
</evidence>
<organism evidence="6 7">
    <name type="scientific">Eucalyptus globulus</name>
    <name type="common">Tasmanian blue gum</name>
    <dbReference type="NCBI Taxonomy" id="34317"/>
    <lineage>
        <taxon>Eukaryota</taxon>
        <taxon>Viridiplantae</taxon>
        <taxon>Streptophyta</taxon>
        <taxon>Embryophyta</taxon>
        <taxon>Tracheophyta</taxon>
        <taxon>Spermatophyta</taxon>
        <taxon>Magnoliopsida</taxon>
        <taxon>eudicotyledons</taxon>
        <taxon>Gunneridae</taxon>
        <taxon>Pentapetalae</taxon>
        <taxon>rosids</taxon>
        <taxon>malvids</taxon>
        <taxon>Myrtales</taxon>
        <taxon>Myrtaceae</taxon>
        <taxon>Myrtoideae</taxon>
        <taxon>Eucalypteae</taxon>
        <taxon>Eucalyptus</taxon>
    </lineage>
</organism>
<reference evidence="6 7" key="1">
    <citation type="submission" date="2024-11" db="EMBL/GenBank/DDBJ databases">
        <title>Chromosome-level genome assembly of Eucalyptus globulus Labill. provides insights into its genome evolution.</title>
        <authorList>
            <person name="Li X."/>
        </authorList>
    </citation>
    <scope>NUCLEOTIDE SEQUENCE [LARGE SCALE GENOMIC DNA]</scope>
    <source>
        <strain evidence="6">CL2024</strain>
        <tissue evidence="6">Fresh tender leaves</tissue>
    </source>
</reference>
<comment type="similarity">
    <text evidence="4">Belongs to the GST superfamily. Lambda family.</text>
</comment>
<sequence length="239" mass="27544">MATPAVVENLPARLDSNAEQPPLFDGTTRLYTSYACPFAHRVWITRNYKGLQDKIKLVPLNLLDRPAWYKEKVYPVNKVPALEHNGKIIGESLDLIKYLDSNFEGPSLFPDDPERKKFGEELWSYVDEFVSLVFTSFKGEGPKECASAFDHLENAFGKFEDGPFFLGQFSGVDIAYIPFVERFQSYLSEVWKYDITAGRPKLAAWIEEMDKVDAYKQTKNLSNTKEFVEYWKARLRAQL</sequence>
<dbReference type="EMBL" id="JBJKBG010000001">
    <property type="protein sequence ID" value="KAL3753891.1"/>
    <property type="molecule type" value="Genomic_DNA"/>
</dbReference>
<proteinExistence type="inferred from homology"/>
<dbReference type="Proteomes" id="UP001634007">
    <property type="component" value="Unassembled WGS sequence"/>
</dbReference>
<dbReference type="PANTHER" id="PTHR44328">
    <property type="entry name" value="GLUTATHIONE S-TRANSFERASE L1"/>
    <property type="match status" value="1"/>
</dbReference>
<dbReference type="PROSITE" id="PS50404">
    <property type="entry name" value="GST_NTER"/>
    <property type="match status" value="1"/>
</dbReference>
<dbReference type="InterPro" id="IPR036282">
    <property type="entry name" value="Glutathione-S-Trfase_C_sf"/>
</dbReference>
<dbReference type="Pfam" id="PF13410">
    <property type="entry name" value="GST_C_2"/>
    <property type="match status" value="1"/>
</dbReference>
<feature type="domain" description="GST N-terminal" evidence="5">
    <location>
        <begin position="26"/>
        <end position="107"/>
    </location>
</feature>
<dbReference type="FunFam" id="3.40.30.10:FF:000091">
    <property type="entry name" value="Glutathione S-transferase L2, chloroplastic"/>
    <property type="match status" value="1"/>
</dbReference>
<dbReference type="InterPro" id="IPR036249">
    <property type="entry name" value="Thioredoxin-like_sf"/>
</dbReference>
<comment type="catalytic activity">
    <reaction evidence="3">
        <text>RX + glutathione = an S-substituted glutathione + a halide anion + H(+)</text>
        <dbReference type="Rhea" id="RHEA:16437"/>
        <dbReference type="ChEBI" id="CHEBI:15378"/>
        <dbReference type="ChEBI" id="CHEBI:16042"/>
        <dbReference type="ChEBI" id="CHEBI:17792"/>
        <dbReference type="ChEBI" id="CHEBI:57925"/>
        <dbReference type="ChEBI" id="CHEBI:90779"/>
        <dbReference type="EC" id="2.5.1.18"/>
    </reaction>
</comment>
<dbReference type="Gene3D" id="3.40.30.10">
    <property type="entry name" value="Glutaredoxin"/>
    <property type="match status" value="1"/>
</dbReference>
<comment type="caution">
    <text evidence="6">The sequence shown here is derived from an EMBL/GenBank/DDBJ whole genome shotgun (WGS) entry which is preliminary data.</text>
</comment>
<dbReference type="EC" id="2.5.1.18" evidence="1"/>
<dbReference type="SUPFAM" id="SSF52833">
    <property type="entry name" value="Thioredoxin-like"/>
    <property type="match status" value="1"/>
</dbReference>
<keyword evidence="2" id="KW-0216">Detoxification</keyword>
<dbReference type="Pfam" id="PF13417">
    <property type="entry name" value="GST_N_3"/>
    <property type="match status" value="1"/>
</dbReference>
<gene>
    <name evidence="6" type="ORF">ACJRO7_001176</name>
</gene>
<dbReference type="GO" id="GO:0004364">
    <property type="term" value="F:glutathione transferase activity"/>
    <property type="evidence" value="ECO:0007669"/>
    <property type="project" value="UniProtKB-EC"/>
</dbReference>
<evidence type="ECO:0000256" key="4">
    <source>
        <dbReference type="ARBA" id="ARBA00060732"/>
    </source>
</evidence>
<evidence type="ECO:0000313" key="7">
    <source>
        <dbReference type="Proteomes" id="UP001634007"/>
    </source>
</evidence>
<name>A0ABD3LVT8_EUCGL</name>
<dbReference type="PANTHER" id="PTHR44328:SF6">
    <property type="entry name" value="GLUTATHIONE S-TRANSFERASE L1-RELATED"/>
    <property type="match status" value="1"/>
</dbReference>
<evidence type="ECO:0000256" key="3">
    <source>
        <dbReference type="ARBA" id="ARBA00047960"/>
    </source>
</evidence>
<dbReference type="SFLD" id="SFLDS00019">
    <property type="entry name" value="Glutathione_Transferase_(cytos"/>
    <property type="match status" value="1"/>
</dbReference>
<keyword evidence="7" id="KW-1185">Reference proteome</keyword>
<dbReference type="SUPFAM" id="SSF47616">
    <property type="entry name" value="GST C-terminal domain-like"/>
    <property type="match status" value="1"/>
</dbReference>
<dbReference type="InterPro" id="IPR044629">
    <property type="entry name" value="GSTL1/2/3"/>
</dbReference>
<evidence type="ECO:0000313" key="6">
    <source>
        <dbReference type="EMBL" id="KAL3753891.1"/>
    </source>
</evidence>
<accession>A0ABD3LVT8</accession>
<protein>
    <recommendedName>
        <fullName evidence="1">glutathione transferase</fullName>
        <ecNumber evidence="1">2.5.1.18</ecNumber>
    </recommendedName>
</protein>
<dbReference type="SFLD" id="SFLDG00358">
    <property type="entry name" value="Main_(cytGST)"/>
    <property type="match status" value="1"/>
</dbReference>